<evidence type="ECO:0000313" key="2">
    <source>
        <dbReference type="EMBL" id="MEY8537060.1"/>
    </source>
</evidence>
<evidence type="ECO:0000313" key="3">
    <source>
        <dbReference type="Proteomes" id="UP001565242"/>
    </source>
</evidence>
<keyword evidence="1" id="KW-0732">Signal</keyword>
<evidence type="ECO:0000256" key="1">
    <source>
        <dbReference type="SAM" id="SignalP"/>
    </source>
</evidence>
<protein>
    <submittedName>
        <fullName evidence="2">Uncharacterized protein</fullName>
    </submittedName>
</protein>
<dbReference type="Proteomes" id="UP001565242">
    <property type="component" value="Unassembled WGS sequence"/>
</dbReference>
<keyword evidence="3" id="KW-1185">Reference proteome</keyword>
<proteinExistence type="predicted"/>
<sequence length="271" mass="30597">MYKFMIISSLVVLAVFCGVEGAKARETSRGQPYSSVTSSEADGNFEPINNHDGTVTFMNQTWSVIKDMGEGNVMIGSTQAIAFSHFSLEHHHYYPSSSLSWLNDGYRDSLVKKEVDAWYQEKIKGTDYEKAVVPVYLHNPIFMDMKKLGWKSYNDGNISTHSWRVHVIGPETYPTVVNHSYGHKQAFILSGSDLAEKKQGWPADYYTGKLILNAIHYRDRLYNNGVSISWLRSPSEDSYGASGLYAREARIRGFIVWFAHGVVPALVVHIK</sequence>
<reference evidence="2 3" key="1">
    <citation type="submission" date="2024-03" db="EMBL/GenBank/DDBJ databases">
        <title>Mouse gut bacterial collection (mGBC) of GemPharmatech.</title>
        <authorList>
            <person name="He Y."/>
            <person name="Dong L."/>
            <person name="Wu D."/>
            <person name="Gao X."/>
            <person name="Lin Z."/>
        </authorList>
    </citation>
    <scope>NUCLEOTIDE SEQUENCE [LARGE SCALE GENOMIC DNA]</scope>
    <source>
        <strain evidence="2 3">20-218</strain>
    </source>
</reference>
<gene>
    <name evidence="2" type="ORF">AALM99_01195</name>
</gene>
<name>A0ABV4D6M0_9LACT</name>
<feature type="signal peptide" evidence="1">
    <location>
        <begin position="1"/>
        <end position="24"/>
    </location>
</feature>
<organism evidence="2 3">
    <name type="scientific">Lactococcus muris</name>
    <dbReference type="NCBI Taxonomy" id="2941330"/>
    <lineage>
        <taxon>Bacteria</taxon>
        <taxon>Bacillati</taxon>
        <taxon>Bacillota</taxon>
        <taxon>Bacilli</taxon>
        <taxon>Lactobacillales</taxon>
        <taxon>Streptococcaceae</taxon>
        <taxon>Lactococcus</taxon>
    </lineage>
</organism>
<accession>A0ABV4D6M0</accession>
<feature type="chain" id="PRO_5046750797" evidence="1">
    <location>
        <begin position="25"/>
        <end position="271"/>
    </location>
</feature>
<comment type="caution">
    <text evidence="2">The sequence shown here is derived from an EMBL/GenBank/DDBJ whole genome shotgun (WGS) entry which is preliminary data.</text>
</comment>
<dbReference type="EMBL" id="JBCLSQ010000002">
    <property type="protein sequence ID" value="MEY8537060.1"/>
    <property type="molecule type" value="Genomic_DNA"/>
</dbReference>
<dbReference type="RefSeq" id="WP_369917628.1">
    <property type="nucleotide sequence ID" value="NZ_JBCLSQ010000002.1"/>
</dbReference>